<feature type="transmembrane region" description="Helical" evidence="6">
    <location>
        <begin position="124"/>
        <end position="144"/>
    </location>
</feature>
<evidence type="ECO:0000256" key="1">
    <source>
        <dbReference type="ARBA" id="ARBA00004651"/>
    </source>
</evidence>
<keyword evidence="3 6" id="KW-0812">Transmembrane</keyword>
<name>A0AB39SRP1_9ACTN</name>
<feature type="domain" description="Major facilitator superfamily (MFS) profile" evidence="7">
    <location>
        <begin position="246"/>
        <end position="449"/>
    </location>
</feature>
<feature type="transmembrane region" description="Helical" evidence="6">
    <location>
        <begin position="337"/>
        <end position="359"/>
    </location>
</feature>
<dbReference type="Gene3D" id="1.20.1250.20">
    <property type="entry name" value="MFS general substrate transporter like domains"/>
    <property type="match status" value="1"/>
</dbReference>
<feature type="transmembrane region" description="Helical" evidence="6">
    <location>
        <begin position="67"/>
        <end position="90"/>
    </location>
</feature>
<evidence type="ECO:0000256" key="4">
    <source>
        <dbReference type="ARBA" id="ARBA00022989"/>
    </source>
</evidence>
<dbReference type="GO" id="GO:0005886">
    <property type="term" value="C:plasma membrane"/>
    <property type="evidence" value="ECO:0007669"/>
    <property type="project" value="UniProtKB-SubCell"/>
</dbReference>
<feature type="transmembrane region" description="Helical" evidence="6">
    <location>
        <begin position="278"/>
        <end position="301"/>
    </location>
</feature>
<dbReference type="GO" id="GO:0022857">
    <property type="term" value="F:transmembrane transporter activity"/>
    <property type="evidence" value="ECO:0007669"/>
    <property type="project" value="InterPro"/>
</dbReference>
<dbReference type="PANTHER" id="PTHR23513:SF6">
    <property type="entry name" value="MAJOR FACILITATOR SUPERFAMILY ASSOCIATED DOMAIN-CONTAINING PROTEIN"/>
    <property type="match status" value="1"/>
</dbReference>
<feature type="transmembrane region" description="Helical" evidence="6">
    <location>
        <begin position="249"/>
        <end position="272"/>
    </location>
</feature>
<feature type="transmembrane region" description="Helical" evidence="6">
    <location>
        <begin position="156"/>
        <end position="176"/>
    </location>
</feature>
<evidence type="ECO:0000256" key="6">
    <source>
        <dbReference type="SAM" id="Phobius"/>
    </source>
</evidence>
<sequence>MPTFLLASRRLRSPRRAQHPRAARSPWRTRDFRVLFSASVLSTLGTNVSYVAVPLIAVLALDAGPGQVGLLGSLSTAAFLLIGLPAGAWVDRMRHRTVLIAADLVRAALLAWIPVAWWCELLTFWSLCAVVFLNGVATVLFDVAGQSALPRLVGPAALVPANSALVSLMAAGNVAGRGAGGALVQLLGAPLAVVCSAVGHLGSGLQLMWMARKAAPATPVAQATGPGPNLRAQIAEGLRHVLRHAELRALALSGAVGNLGAVMVNTMLPVMFTRDLGLSAGALGLFWAVGGAGLFVGARCARPLADRFGHGRGLVVAGLYLGPAGLLVPLMDRGGWLWVAGAGWFAFAVRTGTANVLGVSLRQRLTPSALLGRMNATFRFLLTGTMALAAALAGAIGAYSSPRAALWAGGVLLALSFLPTLLSPLRGRRDLPVEEKACGSAPKVAGCTG</sequence>
<dbReference type="PANTHER" id="PTHR23513">
    <property type="entry name" value="INTEGRAL MEMBRANE EFFLUX PROTEIN-RELATED"/>
    <property type="match status" value="1"/>
</dbReference>
<dbReference type="AlphaFoldDB" id="A0AB39SRP1"/>
<keyword evidence="4 6" id="KW-1133">Transmembrane helix</keyword>
<keyword evidence="2" id="KW-1003">Cell membrane</keyword>
<evidence type="ECO:0000259" key="7">
    <source>
        <dbReference type="PROSITE" id="PS50850"/>
    </source>
</evidence>
<evidence type="ECO:0000256" key="3">
    <source>
        <dbReference type="ARBA" id="ARBA00022692"/>
    </source>
</evidence>
<evidence type="ECO:0000313" key="8">
    <source>
        <dbReference type="EMBL" id="XDQ69506.1"/>
    </source>
</evidence>
<dbReference type="Pfam" id="PF07690">
    <property type="entry name" value="MFS_1"/>
    <property type="match status" value="1"/>
</dbReference>
<feature type="transmembrane region" description="Helical" evidence="6">
    <location>
        <begin position="405"/>
        <end position="422"/>
    </location>
</feature>
<dbReference type="CDD" id="cd06173">
    <property type="entry name" value="MFS_MefA_like"/>
    <property type="match status" value="1"/>
</dbReference>
<accession>A0AB39SRP1</accession>
<evidence type="ECO:0000256" key="5">
    <source>
        <dbReference type="ARBA" id="ARBA00023136"/>
    </source>
</evidence>
<dbReference type="InterPro" id="IPR011701">
    <property type="entry name" value="MFS"/>
</dbReference>
<feature type="transmembrane region" description="Helical" evidence="6">
    <location>
        <begin position="313"/>
        <end position="331"/>
    </location>
</feature>
<gene>
    <name evidence="8" type="ORF">AB5J54_02810</name>
</gene>
<feature type="transmembrane region" description="Helical" evidence="6">
    <location>
        <begin position="182"/>
        <end position="203"/>
    </location>
</feature>
<keyword evidence="5 6" id="KW-0472">Membrane</keyword>
<protein>
    <submittedName>
        <fullName evidence="8">MFS transporter</fullName>
    </submittedName>
</protein>
<feature type="transmembrane region" description="Helical" evidence="6">
    <location>
        <begin position="380"/>
        <end position="399"/>
    </location>
</feature>
<reference evidence="8" key="1">
    <citation type="submission" date="2024-07" db="EMBL/GenBank/DDBJ databases">
        <authorList>
            <person name="Yu S.T."/>
        </authorList>
    </citation>
    <scope>NUCLEOTIDE SEQUENCE</scope>
    <source>
        <strain evidence="8">R44</strain>
    </source>
</reference>
<evidence type="ECO:0000256" key="2">
    <source>
        <dbReference type="ARBA" id="ARBA00022475"/>
    </source>
</evidence>
<dbReference type="EMBL" id="CP163444">
    <property type="protein sequence ID" value="XDQ69506.1"/>
    <property type="molecule type" value="Genomic_DNA"/>
</dbReference>
<dbReference type="SUPFAM" id="SSF103473">
    <property type="entry name" value="MFS general substrate transporter"/>
    <property type="match status" value="1"/>
</dbReference>
<dbReference type="InterPro" id="IPR020846">
    <property type="entry name" value="MFS_dom"/>
</dbReference>
<proteinExistence type="predicted"/>
<dbReference type="InterPro" id="IPR036259">
    <property type="entry name" value="MFS_trans_sf"/>
</dbReference>
<organism evidence="8">
    <name type="scientific">Streptomyces sp. R44</name>
    <dbReference type="NCBI Taxonomy" id="3238633"/>
    <lineage>
        <taxon>Bacteria</taxon>
        <taxon>Bacillati</taxon>
        <taxon>Actinomycetota</taxon>
        <taxon>Actinomycetes</taxon>
        <taxon>Kitasatosporales</taxon>
        <taxon>Streptomycetaceae</taxon>
        <taxon>Streptomyces</taxon>
    </lineage>
</organism>
<feature type="transmembrane region" description="Helical" evidence="6">
    <location>
        <begin position="97"/>
        <end position="118"/>
    </location>
</feature>
<feature type="transmembrane region" description="Helical" evidence="6">
    <location>
        <begin position="34"/>
        <end position="61"/>
    </location>
</feature>
<dbReference type="PROSITE" id="PS50850">
    <property type="entry name" value="MFS"/>
    <property type="match status" value="1"/>
</dbReference>
<dbReference type="RefSeq" id="WP_369142247.1">
    <property type="nucleotide sequence ID" value="NZ_CP163444.1"/>
</dbReference>
<comment type="subcellular location">
    <subcellularLocation>
        <location evidence="1">Cell membrane</location>
        <topology evidence="1">Multi-pass membrane protein</topology>
    </subcellularLocation>
</comment>